<dbReference type="EMBL" id="CP084166">
    <property type="protein sequence ID" value="UJG41425.1"/>
    <property type="molecule type" value="Genomic_DNA"/>
</dbReference>
<protein>
    <submittedName>
        <fullName evidence="1">DUF1015 domain-containing protein</fullName>
    </submittedName>
</protein>
<dbReference type="PIRSF" id="PIRSF033563">
    <property type="entry name" value="UCP033563"/>
    <property type="match status" value="1"/>
</dbReference>
<evidence type="ECO:0000313" key="1">
    <source>
        <dbReference type="EMBL" id="UJG41425.1"/>
    </source>
</evidence>
<accession>A0A9Y1FLK2</accession>
<dbReference type="Proteomes" id="UP001201020">
    <property type="component" value="Chromosome"/>
</dbReference>
<sequence length="425" mass="50517">MVDVKPFRGIRYTEKAGDIANLIAQPYDKIDEEMQKEYYEKSEYNYCRLTLPMEEDRYNVARKRLEEWLANEILQKDEDPAFYVYFQEFELFGKKFIRKGFIGALRLHPFEENIVLPHEKTHKGPKIDRLNMLKTTKHTLEPGFILYSDNDKVTISIFEEVAQKEKPIIDVVDSLGARNRVWKLTDPEKIKRVQEIFKDQQLVIADGHHRYETACTYRDMRREEKKDWDENDAFNFRMTYLVPVEDEGLVVLATHRCLAKVKVTPEQEEIFKKYFEIEEISKEKIPEFLEKNQDNHVFVYYQDGKAKSMIMKDPTTINEFVKDRSEEYKNLDVVILRDMIFQGIMGLSDLKIDDDIFYERWWNEAIQKVDEGKYKVVFILNPTRAKQVLAVAKNHERMPQKSTDFYPKMISGLTMMSLEDGEKLN</sequence>
<dbReference type="AlphaFoldDB" id="A0A9Y1FLK2"/>
<organism evidence="1">
    <name type="scientific">Candidatus Heimdallarchaeum aukensis</name>
    <dbReference type="NCBI Taxonomy" id="2876573"/>
    <lineage>
        <taxon>Archaea</taxon>
        <taxon>Promethearchaeati</taxon>
        <taxon>Candidatus Heimdallarchaeota</taxon>
        <taxon>Candidatus Heimdallarchaeia (ex Rinke et al. 2021) (nom. nud.)</taxon>
        <taxon>Candidatus Heimdallarchaeales</taxon>
        <taxon>Candidatus Heimdallarchaeaceae</taxon>
        <taxon>Candidatus Heimdallarchaeum</taxon>
    </lineage>
</organism>
<dbReference type="PANTHER" id="PTHR36454:SF1">
    <property type="entry name" value="DUF1015 DOMAIN-CONTAINING PROTEIN"/>
    <property type="match status" value="1"/>
</dbReference>
<dbReference type="PANTHER" id="PTHR36454">
    <property type="entry name" value="LMO2823 PROTEIN"/>
    <property type="match status" value="1"/>
</dbReference>
<proteinExistence type="predicted"/>
<gene>
    <name evidence="1" type="ORF">K9W45_02925</name>
</gene>
<dbReference type="InterPro" id="IPR008323">
    <property type="entry name" value="UCP033563"/>
</dbReference>
<dbReference type="Pfam" id="PF06245">
    <property type="entry name" value="DUF1015"/>
    <property type="match status" value="1"/>
</dbReference>
<name>A0A9Y1FLK2_9ARCH</name>
<reference evidence="1" key="1">
    <citation type="journal article" date="2022" name="Nat. Microbiol.">
        <title>Unique mobile elements and scalable gene flow at the prokaryote-eukaryote boundary revealed by circularized Asgard archaea genomes.</title>
        <authorList>
            <person name="Wu F."/>
            <person name="Speth D.R."/>
            <person name="Philosof A."/>
            <person name="Cremiere A."/>
            <person name="Narayanan A."/>
            <person name="Barco R.A."/>
            <person name="Connon S.A."/>
            <person name="Amend J.P."/>
            <person name="Antoshechkin I.A."/>
            <person name="Orphan V.J."/>
        </authorList>
    </citation>
    <scope>NUCLEOTIDE SEQUENCE</scope>
    <source>
        <strain evidence="1">PM71</strain>
    </source>
</reference>